<dbReference type="Proteomes" id="UP001231518">
    <property type="component" value="Chromosome 30"/>
</dbReference>
<dbReference type="SUPFAM" id="SSF57716">
    <property type="entry name" value="Glucocorticoid receptor-like (DNA-binding domain)"/>
    <property type="match status" value="1"/>
</dbReference>
<dbReference type="EMBL" id="JARGEI010000028">
    <property type="protein sequence ID" value="KAJ8706477.1"/>
    <property type="molecule type" value="Genomic_DNA"/>
</dbReference>
<organism evidence="6 7">
    <name type="scientific">Mythimna separata</name>
    <name type="common">Oriental armyworm</name>
    <name type="synonym">Pseudaletia separata</name>
    <dbReference type="NCBI Taxonomy" id="271217"/>
    <lineage>
        <taxon>Eukaryota</taxon>
        <taxon>Metazoa</taxon>
        <taxon>Ecdysozoa</taxon>
        <taxon>Arthropoda</taxon>
        <taxon>Hexapoda</taxon>
        <taxon>Insecta</taxon>
        <taxon>Pterygota</taxon>
        <taxon>Neoptera</taxon>
        <taxon>Endopterygota</taxon>
        <taxon>Lepidoptera</taxon>
        <taxon>Glossata</taxon>
        <taxon>Ditrysia</taxon>
        <taxon>Noctuoidea</taxon>
        <taxon>Noctuidae</taxon>
        <taxon>Noctuinae</taxon>
        <taxon>Hadenini</taxon>
        <taxon>Mythimna</taxon>
    </lineage>
</organism>
<dbReference type="GO" id="GO:0045944">
    <property type="term" value="P:positive regulation of transcription by RNA polymerase II"/>
    <property type="evidence" value="ECO:0007669"/>
    <property type="project" value="InterPro"/>
</dbReference>
<dbReference type="AlphaFoldDB" id="A0AAD8DLE9"/>
<dbReference type="SUPFAM" id="SSF57667">
    <property type="entry name" value="beta-beta-alpha zinc fingers"/>
    <property type="match status" value="1"/>
</dbReference>
<proteinExistence type="predicted"/>
<dbReference type="GO" id="GO:0005634">
    <property type="term" value="C:nucleus"/>
    <property type="evidence" value="ECO:0007669"/>
    <property type="project" value="InterPro"/>
</dbReference>
<dbReference type="InterPro" id="IPR036236">
    <property type="entry name" value="Znf_C2H2_sf"/>
</dbReference>
<evidence type="ECO:0000259" key="4">
    <source>
        <dbReference type="PROSITE" id="PS50157"/>
    </source>
</evidence>
<evidence type="ECO:0000256" key="2">
    <source>
        <dbReference type="PROSITE-ProRule" id="PRU01263"/>
    </source>
</evidence>
<keyword evidence="2" id="KW-0862">Zinc</keyword>
<dbReference type="GO" id="GO:0008270">
    <property type="term" value="F:zinc ion binding"/>
    <property type="evidence" value="ECO:0007669"/>
    <property type="project" value="UniProtKB-UniRule"/>
</dbReference>
<comment type="caution">
    <text evidence="6">The sequence shown here is derived from an EMBL/GenBank/DDBJ whole genome shotgun (WGS) entry which is preliminary data.</text>
</comment>
<dbReference type="PANTHER" id="PTHR46664:SF1">
    <property type="entry name" value="ATM INTERACTOR"/>
    <property type="match status" value="1"/>
</dbReference>
<feature type="binding site" evidence="2">
    <location>
        <position position="22"/>
    </location>
    <ligand>
        <name>Zn(2+)</name>
        <dbReference type="ChEBI" id="CHEBI:29105"/>
    </ligand>
</feature>
<dbReference type="GO" id="GO:0000981">
    <property type="term" value="F:DNA-binding transcription factor activity, RNA polymerase II-specific"/>
    <property type="evidence" value="ECO:0007669"/>
    <property type="project" value="TreeGrafter"/>
</dbReference>
<dbReference type="Pfam" id="PF07776">
    <property type="entry name" value="zf-AD"/>
    <property type="match status" value="1"/>
</dbReference>
<dbReference type="InterPro" id="IPR055303">
    <property type="entry name" value="ATMIN"/>
</dbReference>
<keyword evidence="2" id="KW-0479">Metal-binding</keyword>
<feature type="region of interest" description="Disordered" evidence="3">
    <location>
        <begin position="257"/>
        <end position="280"/>
    </location>
</feature>
<keyword evidence="1" id="KW-0863">Zinc-finger</keyword>
<feature type="domain" description="C2H2-type" evidence="4">
    <location>
        <begin position="228"/>
        <end position="260"/>
    </location>
</feature>
<dbReference type="PROSITE" id="PS51915">
    <property type="entry name" value="ZAD"/>
    <property type="match status" value="1"/>
</dbReference>
<feature type="domain" description="ZAD" evidence="5">
    <location>
        <begin position="17"/>
        <end position="87"/>
    </location>
</feature>
<dbReference type="Gene3D" id="3.30.160.60">
    <property type="entry name" value="Classic Zinc Finger"/>
    <property type="match status" value="1"/>
</dbReference>
<feature type="binding site" evidence="2">
    <location>
        <position position="60"/>
    </location>
    <ligand>
        <name>Zn(2+)</name>
        <dbReference type="ChEBI" id="CHEBI:29105"/>
    </ligand>
</feature>
<reference evidence="6" key="1">
    <citation type="submission" date="2023-03" db="EMBL/GenBank/DDBJ databases">
        <title>Chromosome-level genomes of two armyworms, Mythimna separata and Mythimna loreyi, provide insights into the biosynthesis and reception of sex pheromones.</title>
        <authorList>
            <person name="Zhao H."/>
        </authorList>
    </citation>
    <scope>NUCLEOTIDE SEQUENCE</scope>
    <source>
        <strain evidence="6">BeijingLab</strain>
        <tissue evidence="6">Pupa</tissue>
    </source>
</reference>
<name>A0AAD8DLE9_MYTSE</name>
<accession>A0AAD8DLE9</accession>
<dbReference type="PROSITE" id="PS50157">
    <property type="entry name" value="ZINC_FINGER_C2H2_2"/>
    <property type="match status" value="3"/>
</dbReference>
<gene>
    <name evidence="6" type="ORF">PYW07_012555</name>
</gene>
<dbReference type="PANTHER" id="PTHR46664">
    <property type="entry name" value="ATM INTERACTOR"/>
    <property type="match status" value="1"/>
</dbReference>
<evidence type="ECO:0000256" key="1">
    <source>
        <dbReference type="PROSITE-ProRule" id="PRU00042"/>
    </source>
</evidence>
<evidence type="ECO:0000259" key="5">
    <source>
        <dbReference type="PROSITE" id="PS51915"/>
    </source>
</evidence>
<dbReference type="SMART" id="SM00355">
    <property type="entry name" value="ZnF_C2H2"/>
    <property type="match status" value="4"/>
</dbReference>
<dbReference type="InterPro" id="IPR012934">
    <property type="entry name" value="Znf_AD"/>
</dbReference>
<feature type="binding site" evidence="2">
    <location>
        <position position="19"/>
    </location>
    <ligand>
        <name>Zn(2+)</name>
        <dbReference type="ChEBI" id="CHEBI:29105"/>
    </ligand>
</feature>
<evidence type="ECO:0000256" key="3">
    <source>
        <dbReference type="SAM" id="MobiDB-lite"/>
    </source>
</evidence>
<dbReference type="GO" id="GO:0000976">
    <property type="term" value="F:transcription cis-regulatory region binding"/>
    <property type="evidence" value="ECO:0007669"/>
    <property type="project" value="InterPro"/>
</dbReference>
<evidence type="ECO:0000313" key="7">
    <source>
        <dbReference type="Proteomes" id="UP001231518"/>
    </source>
</evidence>
<keyword evidence="7" id="KW-1185">Reference proteome</keyword>
<feature type="domain" description="C2H2-type" evidence="4">
    <location>
        <begin position="202"/>
        <end position="222"/>
    </location>
</feature>
<evidence type="ECO:0000313" key="6">
    <source>
        <dbReference type="EMBL" id="KAJ8706477.1"/>
    </source>
</evidence>
<feature type="binding site" evidence="2">
    <location>
        <position position="63"/>
    </location>
    <ligand>
        <name>Zn(2+)</name>
        <dbReference type="ChEBI" id="CHEBI:29105"/>
    </ligand>
</feature>
<feature type="domain" description="C2H2-type" evidence="4">
    <location>
        <begin position="128"/>
        <end position="157"/>
    </location>
</feature>
<sequence>MSAPYTKLVTPISRLTLVCRGCLADTGEMKNMYEWGLYDDYFRITAIETTRRPGVSELLCAACEAAMMTCKQFRDKCQLSDKILKTSLTVRAKKKATKGQRNQVTSVLEDQKLTIMITAPKASTKIGLPCPYHCKDNFYKKTDLQNHLKKSHSVSEKFKVDVQYHCAELECIYHVTSEKKKSFSGRKYLNQHMNKVHKIKTYFCNDCSQCFATETELQRHLKCCNYIYICEMCNTKYDTNEKLMVHLKRKHPNVHKMYKNEKAEKRKSENGSDTKKKKVDEENECVTEKIVTEQVSAGTVTETWIFNEGETKTDKSSTKTPVIDICDSPKKSSATQIPEDIRNDVTLPSWQSKNEFETKTDEISTQVAFEDLLSLKSQNSEDEIFFSDPVSLSDIQTQTFPLEFDLLGLEMFVSRAR</sequence>
<dbReference type="PROSITE" id="PS00028">
    <property type="entry name" value="ZINC_FINGER_C2H2_1"/>
    <property type="match status" value="2"/>
</dbReference>
<dbReference type="Pfam" id="PF00096">
    <property type="entry name" value="zf-C2H2"/>
    <property type="match status" value="2"/>
</dbReference>
<feature type="compositionally biased region" description="Basic and acidic residues" evidence="3">
    <location>
        <begin position="258"/>
        <end position="280"/>
    </location>
</feature>
<dbReference type="InterPro" id="IPR013087">
    <property type="entry name" value="Znf_C2H2_type"/>
</dbReference>
<protein>
    <submittedName>
        <fullName evidence="6">Uncharacterized protein</fullName>
    </submittedName>
</protein>
<dbReference type="SMART" id="SM00868">
    <property type="entry name" value="zf-AD"/>
    <property type="match status" value="1"/>
</dbReference>